<evidence type="ECO:0000313" key="1">
    <source>
        <dbReference type="EMBL" id="MEE1976382.1"/>
    </source>
</evidence>
<reference evidence="1 2" key="1">
    <citation type="submission" date="2024-01" db="EMBL/GenBank/DDBJ databases">
        <title>Maribacter spp. originated from different algae showed divergent polysaccharides utilization ability.</title>
        <authorList>
            <person name="Wang H."/>
            <person name="Wu Y."/>
        </authorList>
    </citation>
    <scope>NUCLEOTIDE SEQUENCE [LARGE SCALE GENOMIC DNA]</scope>
    <source>
        <strain evidence="1 2">PR1</strain>
    </source>
</reference>
<keyword evidence="2" id="KW-1185">Reference proteome</keyword>
<dbReference type="InterPro" id="IPR015943">
    <property type="entry name" value="WD40/YVTN_repeat-like_dom_sf"/>
</dbReference>
<name>A0ABU7ITU2_9FLAO</name>
<evidence type="ECO:0000313" key="2">
    <source>
        <dbReference type="Proteomes" id="UP001356308"/>
    </source>
</evidence>
<sequence>MKNGTNPLQTKISFRSQFVLLTSLLFLFYNLVSSQDPNLESISDAVEGLHFRPIGPALMGGRIADIAVSDEDSSIWFIAVGSGGVWKTINRGITWNPVFEKESSYSIGSVTIDPNNSQVVWVGTGENVSGRHVGWGDGVYKSTNGGTTWEQMGLSKSDHIGKILVDPRNSDVVFVAAEGPLWSSGGERGVYKTVDGGKTWNLVLQIDENTGITDIEFDPTNPDIVYAAAYQRRRHVWALLSGGPKSGIYKSTDNGENWTRKSTGLPKGDMGKIGLAVTRANPDLVYATIEADNTEKGFYRSEDKGESWKQLNSYISGGTGPHYYQEIEVSQTNPDLIYQMDVFIRVSRDGGKNFKVLGTGREKHSDNHALWIDPNNGKHLLAGTDGGLYETFDEGKTWRHFPNLPISQFYKLSLDSSAPYYNIVGGAQDLGTLIGPSRTMNVEGVRNRDWYVPLGADGYDNAFDPKDPNIVYMEIQEGNLHRYDRKTEEGMDIQPQGAIGDAADRWNWDSPILISPHNNRTLYYGSQRVWRSEDQGNSWEAISSDLTTNQNRYELEMMGKVWSVDALYDNGAMSKYATLTSISESPKEEGLLYTGSDDGLIHISEDGGVNWRRSGTLPKIPEFSFINDIEASHHNSDVVFASADAHKVGDYKPYLFMSTDRGRSWKSIVGDLPKETIVWVVKQDPIDPNLLFIGTEYGIYFSPNKGTNWIQLKSGLPTIPFRDIELHPKEHDLVGASFGRGFFVLDDYSPLRELGNTIKDGGNKLFSIRDTWWYVPNTPMQAKGMPTLGSTSFATENPPFGAIFTYLITDVPKTRKSSRLEKEKSLSSRKMSIPFPGWEELEEEERQDEAKVLLLVSDNEGKPVRWIEGSNKKGLHRTNWDLRLSPPDPIDLTVPDFRPPWAGEDTGPLVAPGKYSVQLYVLFDGDLQTQGNPQSFEVTPLGNIDGGIDIIASMQFQKRTAELSRQIAIAGQKIGEYREQLRYIKEALLKTPMAKKSHFEKLKELEEGLRTLVIKLYGNRAKQSKEEAITPSIRSRVGQVAGAHWETTQEPTQTQRTNIELATKEFSDFQESLQSYRQSMESFEKDLETIKAPYTPNRKI</sequence>
<dbReference type="PANTHER" id="PTHR43739:SF5">
    <property type="entry name" value="EXO-ALPHA-SIALIDASE"/>
    <property type="match status" value="1"/>
</dbReference>
<proteinExistence type="predicted"/>
<organism evidence="1 2">
    <name type="scientific">Maribacter cobaltidurans</name>
    <dbReference type="NCBI Taxonomy" id="1178778"/>
    <lineage>
        <taxon>Bacteria</taxon>
        <taxon>Pseudomonadati</taxon>
        <taxon>Bacteroidota</taxon>
        <taxon>Flavobacteriia</taxon>
        <taxon>Flavobacteriales</taxon>
        <taxon>Flavobacteriaceae</taxon>
        <taxon>Maribacter</taxon>
    </lineage>
</organism>
<accession>A0ABU7ITU2</accession>
<dbReference type="EMBL" id="JAZDDG010000004">
    <property type="protein sequence ID" value="MEE1976382.1"/>
    <property type="molecule type" value="Genomic_DNA"/>
</dbReference>
<dbReference type="Gene3D" id="2.130.10.10">
    <property type="entry name" value="YVTN repeat-like/Quinoprotein amine dehydrogenase"/>
    <property type="match status" value="5"/>
</dbReference>
<dbReference type="Proteomes" id="UP001356308">
    <property type="component" value="Unassembled WGS sequence"/>
</dbReference>
<dbReference type="CDD" id="cd15482">
    <property type="entry name" value="Sialidase_non-viral"/>
    <property type="match status" value="1"/>
</dbReference>
<comment type="caution">
    <text evidence="1">The sequence shown here is derived from an EMBL/GenBank/DDBJ whole genome shotgun (WGS) entry which is preliminary data.</text>
</comment>
<dbReference type="RefSeq" id="WP_272651082.1">
    <property type="nucleotide sequence ID" value="NZ_JAZDDG010000004.1"/>
</dbReference>
<keyword evidence="1" id="KW-0378">Hydrolase</keyword>
<dbReference type="GO" id="GO:0016787">
    <property type="term" value="F:hydrolase activity"/>
    <property type="evidence" value="ECO:0007669"/>
    <property type="project" value="UniProtKB-KW"/>
</dbReference>
<dbReference type="InterPro" id="IPR052025">
    <property type="entry name" value="Xyloglucanase_GH74"/>
</dbReference>
<protein>
    <submittedName>
        <fullName evidence="1">Glycosyl hydrolase</fullName>
    </submittedName>
</protein>
<dbReference type="SUPFAM" id="SSF110296">
    <property type="entry name" value="Oligoxyloglucan reducing end-specific cellobiohydrolase"/>
    <property type="match status" value="2"/>
</dbReference>
<gene>
    <name evidence="1" type="ORF">V1I91_09905</name>
</gene>
<dbReference type="PANTHER" id="PTHR43739">
    <property type="entry name" value="XYLOGLUCANASE (EUROFUNG)"/>
    <property type="match status" value="1"/>
</dbReference>